<feature type="compositionally biased region" description="Basic and acidic residues" evidence="1">
    <location>
        <begin position="138"/>
        <end position="152"/>
    </location>
</feature>
<feature type="region of interest" description="Disordered" evidence="1">
    <location>
        <begin position="124"/>
        <end position="172"/>
    </location>
</feature>
<feature type="compositionally biased region" description="Polar residues" evidence="1">
    <location>
        <begin position="198"/>
        <end position="211"/>
    </location>
</feature>
<feature type="region of interest" description="Disordered" evidence="1">
    <location>
        <begin position="342"/>
        <end position="373"/>
    </location>
</feature>
<dbReference type="Proteomes" id="UP000799764">
    <property type="component" value="Unassembled WGS sequence"/>
</dbReference>
<dbReference type="OrthoDB" id="3803030at2759"/>
<evidence type="ECO:0000256" key="1">
    <source>
        <dbReference type="SAM" id="MobiDB-lite"/>
    </source>
</evidence>
<reference evidence="2" key="1">
    <citation type="journal article" date="2020" name="Stud. Mycol.">
        <title>101 Dothideomycetes genomes: a test case for predicting lifestyles and emergence of pathogens.</title>
        <authorList>
            <person name="Haridas S."/>
            <person name="Albert R."/>
            <person name="Binder M."/>
            <person name="Bloem J."/>
            <person name="Labutti K."/>
            <person name="Salamov A."/>
            <person name="Andreopoulos B."/>
            <person name="Baker S."/>
            <person name="Barry K."/>
            <person name="Bills G."/>
            <person name="Bluhm B."/>
            <person name="Cannon C."/>
            <person name="Castanera R."/>
            <person name="Culley D."/>
            <person name="Daum C."/>
            <person name="Ezra D."/>
            <person name="Gonzalez J."/>
            <person name="Henrissat B."/>
            <person name="Kuo A."/>
            <person name="Liang C."/>
            <person name="Lipzen A."/>
            <person name="Lutzoni F."/>
            <person name="Magnuson J."/>
            <person name="Mondo S."/>
            <person name="Nolan M."/>
            <person name="Ohm R."/>
            <person name="Pangilinan J."/>
            <person name="Park H.-J."/>
            <person name="Ramirez L."/>
            <person name="Alfaro M."/>
            <person name="Sun H."/>
            <person name="Tritt A."/>
            <person name="Yoshinaga Y."/>
            <person name="Zwiers L.-H."/>
            <person name="Turgeon B."/>
            <person name="Goodwin S."/>
            <person name="Spatafora J."/>
            <person name="Crous P."/>
            <person name="Grigoriev I."/>
        </authorList>
    </citation>
    <scope>NUCLEOTIDE SEQUENCE</scope>
    <source>
        <strain evidence="2">CBS 690.94</strain>
    </source>
</reference>
<protein>
    <submittedName>
        <fullName evidence="2">Uncharacterized protein</fullName>
    </submittedName>
</protein>
<feature type="compositionally biased region" description="Basic and acidic residues" evidence="1">
    <location>
        <begin position="276"/>
        <end position="288"/>
    </location>
</feature>
<evidence type="ECO:0000313" key="3">
    <source>
        <dbReference type="Proteomes" id="UP000799764"/>
    </source>
</evidence>
<organism evidence="2 3">
    <name type="scientific">Karstenula rhodostoma CBS 690.94</name>
    <dbReference type="NCBI Taxonomy" id="1392251"/>
    <lineage>
        <taxon>Eukaryota</taxon>
        <taxon>Fungi</taxon>
        <taxon>Dikarya</taxon>
        <taxon>Ascomycota</taxon>
        <taxon>Pezizomycotina</taxon>
        <taxon>Dothideomycetes</taxon>
        <taxon>Pleosporomycetidae</taxon>
        <taxon>Pleosporales</taxon>
        <taxon>Massarineae</taxon>
        <taxon>Didymosphaeriaceae</taxon>
        <taxon>Karstenula</taxon>
    </lineage>
</organism>
<sequence>MNPQDWATSFTVGYDDLDTIFQMEVNNRMFDPADTIDLDIFSQMEINNWTFDSADTLNLIIAKETQTITSSLEEQAVGNVEDDRATGSCQPATPQFVTARAAGQPPDVGRSGSRNLQEQLMVWETDKDRENVATSQPRDAHVDPKAPEDANHPLETLTRFANDRKARRSSKPLVSLANGAEVEPLREPCLSVADSEKVNQLQKPSATPSNDKNAEQPQELPVSFVDVGEIDQTHAPSATNADDRKTDRTSKVLQAFCHEEARVVISPTPSSSSSVEKQRATSTDESRTTLKASLSARVYTSNLVSMGAALEPLLPKRSALVAPKALIQNATREEPIVIDSSCAEQEEEDSSGSEHGKRSSTSSRIRSRPQRSDGIIMWTDPKVEKQFLRKTRNIWYHIQSQWIDVQQLPGLGGMPSVIHRDNLINAIASNLVKNNVLAHDDVIMLRNRYERVANQAISKLSAEKDRTHVRSLKRYMDQFHDESQIVKLITDYPIKDNEEDVDYRPS</sequence>
<name>A0A9P4P873_9PLEO</name>
<gene>
    <name evidence="2" type="ORF">P171DRAFT_501233</name>
</gene>
<accession>A0A9P4P873</accession>
<dbReference type="EMBL" id="MU001508">
    <property type="protein sequence ID" value="KAF2440215.1"/>
    <property type="molecule type" value="Genomic_DNA"/>
</dbReference>
<evidence type="ECO:0000313" key="2">
    <source>
        <dbReference type="EMBL" id="KAF2440215.1"/>
    </source>
</evidence>
<dbReference type="AlphaFoldDB" id="A0A9P4P873"/>
<comment type="caution">
    <text evidence="2">The sequence shown here is derived from an EMBL/GenBank/DDBJ whole genome shotgun (WGS) entry which is preliminary data.</text>
</comment>
<keyword evidence="3" id="KW-1185">Reference proteome</keyword>
<proteinExistence type="predicted"/>
<feature type="region of interest" description="Disordered" evidence="1">
    <location>
        <begin position="191"/>
        <end position="217"/>
    </location>
</feature>
<feature type="region of interest" description="Disordered" evidence="1">
    <location>
        <begin position="263"/>
        <end position="289"/>
    </location>
</feature>